<feature type="coiled-coil region" evidence="4">
    <location>
        <begin position="63"/>
        <end position="97"/>
    </location>
</feature>
<dbReference type="PROSITE" id="PS50294">
    <property type="entry name" value="WD_REPEATS_REGION"/>
    <property type="match status" value="2"/>
</dbReference>
<keyword evidence="4" id="KW-0175">Coiled coil</keyword>
<evidence type="ECO:0000313" key="6">
    <source>
        <dbReference type="Proteomes" id="UP001178507"/>
    </source>
</evidence>
<dbReference type="SMART" id="SM00320">
    <property type="entry name" value="WD40"/>
    <property type="match status" value="7"/>
</dbReference>
<dbReference type="EMBL" id="CAUJNA010003300">
    <property type="protein sequence ID" value="CAJ1398442.1"/>
    <property type="molecule type" value="Genomic_DNA"/>
</dbReference>
<dbReference type="PANTHER" id="PTHR19848:SF8">
    <property type="entry name" value="F-BOX AND WD REPEAT DOMAIN CONTAINING 7"/>
    <property type="match status" value="1"/>
</dbReference>
<name>A0AA36J3I0_9DINO</name>
<comment type="caution">
    <text evidence="5">The sequence shown here is derived from an EMBL/GenBank/DDBJ whole genome shotgun (WGS) entry which is preliminary data.</text>
</comment>
<feature type="repeat" description="WD" evidence="3">
    <location>
        <begin position="152"/>
        <end position="193"/>
    </location>
</feature>
<evidence type="ECO:0000256" key="3">
    <source>
        <dbReference type="PROSITE-ProRule" id="PRU00221"/>
    </source>
</evidence>
<dbReference type="Pfam" id="PF00400">
    <property type="entry name" value="WD40"/>
    <property type="match status" value="6"/>
</dbReference>
<proteinExistence type="predicted"/>
<dbReference type="AlphaFoldDB" id="A0AA36J3I0"/>
<organism evidence="5 6">
    <name type="scientific">Effrenium voratum</name>
    <dbReference type="NCBI Taxonomy" id="2562239"/>
    <lineage>
        <taxon>Eukaryota</taxon>
        <taxon>Sar</taxon>
        <taxon>Alveolata</taxon>
        <taxon>Dinophyceae</taxon>
        <taxon>Suessiales</taxon>
        <taxon>Symbiodiniaceae</taxon>
        <taxon>Effrenium</taxon>
    </lineage>
</organism>
<evidence type="ECO:0000256" key="4">
    <source>
        <dbReference type="SAM" id="Coils"/>
    </source>
</evidence>
<dbReference type="PROSITE" id="PS50082">
    <property type="entry name" value="WD_REPEATS_2"/>
    <property type="match status" value="4"/>
</dbReference>
<dbReference type="SUPFAM" id="SSF50978">
    <property type="entry name" value="WD40 repeat-like"/>
    <property type="match status" value="1"/>
</dbReference>
<keyword evidence="6" id="KW-1185">Reference proteome</keyword>
<dbReference type="PANTHER" id="PTHR19848">
    <property type="entry name" value="WD40 REPEAT PROTEIN"/>
    <property type="match status" value="1"/>
</dbReference>
<reference evidence="5" key="1">
    <citation type="submission" date="2023-08" db="EMBL/GenBank/DDBJ databases">
        <authorList>
            <person name="Chen Y."/>
            <person name="Shah S."/>
            <person name="Dougan E. K."/>
            <person name="Thang M."/>
            <person name="Chan C."/>
        </authorList>
    </citation>
    <scope>NUCLEOTIDE SEQUENCE</scope>
</reference>
<dbReference type="CDD" id="cd00200">
    <property type="entry name" value="WD40"/>
    <property type="match status" value="1"/>
</dbReference>
<dbReference type="Gene3D" id="2.130.10.10">
    <property type="entry name" value="YVTN repeat-like/Quinoprotein amine dehydrogenase"/>
    <property type="match status" value="3"/>
</dbReference>
<accession>A0AA36J3I0</accession>
<protein>
    <submittedName>
        <fullName evidence="5">Uncharacterized protein</fullName>
    </submittedName>
</protein>
<evidence type="ECO:0000256" key="2">
    <source>
        <dbReference type="ARBA" id="ARBA00022737"/>
    </source>
</evidence>
<evidence type="ECO:0000313" key="5">
    <source>
        <dbReference type="EMBL" id="CAJ1398442.1"/>
    </source>
</evidence>
<dbReference type="Proteomes" id="UP001178507">
    <property type="component" value="Unassembled WGS sequence"/>
</dbReference>
<dbReference type="InterPro" id="IPR001680">
    <property type="entry name" value="WD40_rpt"/>
</dbReference>
<evidence type="ECO:0000256" key="1">
    <source>
        <dbReference type="ARBA" id="ARBA00022574"/>
    </source>
</evidence>
<gene>
    <name evidence="5" type="ORF">EVOR1521_LOCUS22239</name>
</gene>
<feature type="repeat" description="WD" evidence="3">
    <location>
        <begin position="247"/>
        <end position="288"/>
    </location>
</feature>
<keyword evidence="2" id="KW-0677">Repeat</keyword>
<dbReference type="InterPro" id="IPR015943">
    <property type="entry name" value="WD40/YVTN_repeat-like_dom_sf"/>
</dbReference>
<keyword evidence="1 3" id="KW-0853">WD repeat</keyword>
<feature type="repeat" description="WD" evidence="3">
    <location>
        <begin position="426"/>
        <end position="465"/>
    </location>
</feature>
<dbReference type="InterPro" id="IPR036322">
    <property type="entry name" value="WD40_repeat_dom_sf"/>
</dbReference>
<feature type="repeat" description="WD" evidence="3">
    <location>
        <begin position="335"/>
        <end position="375"/>
    </location>
</feature>
<sequence>MHSVPWAAPGAVGEGMLPCRGLQNAMPAAPPGVMSTQAVKLDRTPDALQEEMREHLNSQMSLMNRVSQEFQRLQGQLQAVTQERDQLRQQNSVLTMQLAKSVPPSWRVETVEKPAPKEIVSAPPMEGKKPLGVGIMPTKAGTDRFVLEKHLPNHHKAPVHSVAMSEDSTRFVTASWDASVHVYDLTRKEMEKTLKKQSADKREQMGGLYSVAFAKTAPEILGCTSVDKHVYLWNHITGQQISKLGGDKGHSDEVNGIDFHAGQQVMATASDDASAIIWDFVEGIPLRTLQHPEKAVYGVTFLGKDPDRQYFVGTCCFDQKTRIFDMRDKKVVTTLTGHTDDIIGIDYSSPGLLATGSDDGHILIYDTKMWSLIHRLDCKVDISTETEVKRVAFSRDGDMLAAACSTGSVVVYSGFAQNKPTMLQKLGGHTDCVFDVAWGCDARTNAKLLVSASHDKSARFWKEAI</sequence>